<dbReference type="PANTHER" id="PTHR12526:SF630">
    <property type="entry name" value="GLYCOSYLTRANSFERASE"/>
    <property type="match status" value="1"/>
</dbReference>
<evidence type="ECO:0000313" key="3">
    <source>
        <dbReference type="Proteomes" id="UP000245618"/>
    </source>
</evidence>
<protein>
    <submittedName>
        <fullName evidence="2">Glycosyltransferase family 4 protein</fullName>
    </submittedName>
</protein>
<dbReference type="CDD" id="cd03820">
    <property type="entry name" value="GT4_AmsD-like"/>
    <property type="match status" value="1"/>
</dbReference>
<dbReference type="Proteomes" id="UP000245618">
    <property type="component" value="Unassembled WGS sequence"/>
</dbReference>
<dbReference type="AlphaFoldDB" id="A0A2U1JTF2"/>
<dbReference type="EMBL" id="QCZH01000013">
    <property type="protein sequence ID" value="PWA08451.1"/>
    <property type="molecule type" value="Genomic_DNA"/>
</dbReference>
<name>A0A2U1JTF2_9FLAO</name>
<comment type="caution">
    <text evidence="2">The sequence shown here is derived from an EMBL/GenBank/DDBJ whole genome shotgun (WGS) entry which is preliminary data.</text>
</comment>
<keyword evidence="3" id="KW-1185">Reference proteome</keyword>
<dbReference type="GO" id="GO:0016757">
    <property type="term" value="F:glycosyltransferase activity"/>
    <property type="evidence" value="ECO:0007669"/>
    <property type="project" value="InterPro"/>
</dbReference>
<organism evidence="2 3">
    <name type="scientific">Flavobacterium laiguense</name>
    <dbReference type="NCBI Taxonomy" id="2169409"/>
    <lineage>
        <taxon>Bacteria</taxon>
        <taxon>Pseudomonadati</taxon>
        <taxon>Bacteroidota</taxon>
        <taxon>Flavobacteriia</taxon>
        <taxon>Flavobacteriales</taxon>
        <taxon>Flavobacteriaceae</taxon>
        <taxon>Flavobacterium</taxon>
    </lineage>
</organism>
<feature type="domain" description="Glycosyl transferase family 1" evidence="1">
    <location>
        <begin position="181"/>
        <end position="340"/>
    </location>
</feature>
<sequence length="364" mass="41475">MKLLYIVPKLNNEGGVARVLSLKLNYLIENFGYEVHVLTQNQGSFPLFYSFHEKIFFHDMMLEGTIFSFLNSFRKSLKSKVETIQPDVIVVCDNGLKGYIIPFILSVNIPIIFECHGSKYIEESYLKTNLISKLTSFLKYKFKDFSANKFSKVVALSNEGLDEWNVTNGLVISNPSWIKSEKVLDLKPKKVIAIARNSYEKGLDRLLIIWREIVKKHPDWTLDIYGDSVTDLKHTILKLGLESNVILNEPVKNISEKYLSSSVCIMTSRSEGFPMVLLEAMASGLPCVAYDCPCGPRAIIDEGKNGFLIEDGNVDSFVQKLELLIEDENLRIQMAVNAQENVKKYDLESTMQQWKSLFESLVKQ</sequence>
<dbReference type="SUPFAM" id="SSF53756">
    <property type="entry name" value="UDP-Glycosyltransferase/glycogen phosphorylase"/>
    <property type="match status" value="1"/>
</dbReference>
<dbReference type="RefSeq" id="WP_116763683.1">
    <property type="nucleotide sequence ID" value="NZ_QCZH01000013.1"/>
</dbReference>
<evidence type="ECO:0000259" key="1">
    <source>
        <dbReference type="Pfam" id="PF00534"/>
    </source>
</evidence>
<proteinExistence type="predicted"/>
<dbReference type="OrthoDB" id="9811239at2"/>
<reference evidence="2 3" key="1">
    <citation type="submission" date="2018-04" db="EMBL/GenBank/DDBJ databases">
        <title>Flavobacterium sp. nov., isolated from glacier ice.</title>
        <authorList>
            <person name="Liu Q."/>
            <person name="Xin Y.-H."/>
        </authorList>
    </citation>
    <scope>NUCLEOTIDE SEQUENCE [LARGE SCALE GENOMIC DNA]</scope>
    <source>
        <strain evidence="2 3">LB2P30</strain>
    </source>
</reference>
<dbReference type="Pfam" id="PF00534">
    <property type="entry name" value="Glycos_transf_1"/>
    <property type="match status" value="1"/>
</dbReference>
<dbReference type="PANTHER" id="PTHR12526">
    <property type="entry name" value="GLYCOSYLTRANSFERASE"/>
    <property type="match status" value="1"/>
</dbReference>
<dbReference type="InterPro" id="IPR001296">
    <property type="entry name" value="Glyco_trans_1"/>
</dbReference>
<dbReference type="Gene3D" id="3.40.50.2000">
    <property type="entry name" value="Glycogen Phosphorylase B"/>
    <property type="match status" value="2"/>
</dbReference>
<keyword evidence="2" id="KW-0808">Transferase</keyword>
<accession>A0A2U1JTF2</accession>
<gene>
    <name evidence="2" type="ORF">DB891_11515</name>
</gene>
<evidence type="ECO:0000313" key="2">
    <source>
        <dbReference type="EMBL" id="PWA08451.1"/>
    </source>
</evidence>